<evidence type="ECO:0000313" key="3">
    <source>
        <dbReference type="Proteomes" id="UP001597180"/>
    </source>
</evidence>
<evidence type="ECO:0000313" key="2">
    <source>
        <dbReference type="EMBL" id="MFD1220635.1"/>
    </source>
</evidence>
<reference evidence="3" key="1">
    <citation type="journal article" date="2019" name="Int. J. Syst. Evol. Microbiol.">
        <title>The Global Catalogue of Microorganisms (GCM) 10K type strain sequencing project: providing services to taxonomists for standard genome sequencing and annotation.</title>
        <authorList>
            <consortium name="The Broad Institute Genomics Platform"/>
            <consortium name="The Broad Institute Genome Sequencing Center for Infectious Disease"/>
            <person name="Wu L."/>
            <person name="Ma J."/>
        </authorList>
    </citation>
    <scope>NUCLEOTIDE SEQUENCE [LARGE SCALE GENOMIC DNA]</scope>
    <source>
        <strain evidence="3">CCUG 53270</strain>
    </source>
</reference>
<proteinExistence type="predicted"/>
<keyword evidence="2" id="KW-0808">Transferase</keyword>
<accession>A0ABW3UM36</accession>
<keyword evidence="2" id="KW-0328">Glycosyltransferase</keyword>
<sequence>MKKNLLFVMPSLTAGGGEKSLVNLLSQIDYKSYNVDLFLFSQTGVFMNLLPREVNIVSFPYTYNIYTKGLKKSVREFLAKGQVTLAYSRLMFTVMNRAIKNNAYSEQYTWKYHRKALDTLDKVYDAAIGYLEKSSIYFVVDKVKAVKKIGWIHTNYANSGMSHHYDHPYFDQLDHLVTVSEECARSLHDYFRHLDQKIKVIYNIVSPRTIHQLAQKEIEDGTVFDPGYTNIVTLARLSHEKGIDMAIEACRLLVDKGHPIRWYVLGDGQDRECLEALIEKYQLGSHFQLLGVKENPYPYMNKADLYVQPSRYEGKSIAIDEAKILHKPIVVTNFETAKDQIRHGVNGFIVDMSAEAIGAGIERLLEDKALQQRLAGNLASEKLGTEGEIRKLYEIL</sequence>
<gene>
    <name evidence="2" type="ORF">ACFQ4B_10925</name>
</gene>
<dbReference type="InterPro" id="IPR001296">
    <property type="entry name" value="Glyco_trans_1"/>
</dbReference>
<comment type="caution">
    <text evidence="2">The sequence shown here is derived from an EMBL/GenBank/DDBJ whole genome shotgun (WGS) entry which is preliminary data.</text>
</comment>
<dbReference type="PANTHER" id="PTHR12526">
    <property type="entry name" value="GLYCOSYLTRANSFERASE"/>
    <property type="match status" value="1"/>
</dbReference>
<dbReference type="EMBL" id="JBHTLU010000013">
    <property type="protein sequence ID" value="MFD1220635.1"/>
    <property type="molecule type" value="Genomic_DNA"/>
</dbReference>
<dbReference type="GO" id="GO:0016757">
    <property type="term" value="F:glycosyltransferase activity"/>
    <property type="evidence" value="ECO:0007669"/>
    <property type="project" value="UniProtKB-KW"/>
</dbReference>
<dbReference type="Proteomes" id="UP001597180">
    <property type="component" value="Unassembled WGS sequence"/>
</dbReference>
<feature type="domain" description="Glycosyl transferase family 1" evidence="1">
    <location>
        <begin position="217"/>
        <end position="375"/>
    </location>
</feature>
<dbReference type="Pfam" id="PF00534">
    <property type="entry name" value="Glycos_transf_1"/>
    <property type="match status" value="1"/>
</dbReference>
<name>A0ABW3UM36_9BACL</name>
<dbReference type="SUPFAM" id="SSF53756">
    <property type="entry name" value="UDP-Glycosyltransferase/glycogen phosphorylase"/>
    <property type="match status" value="1"/>
</dbReference>
<organism evidence="2 3">
    <name type="scientific">Paenibacillus vulneris</name>
    <dbReference type="NCBI Taxonomy" id="1133364"/>
    <lineage>
        <taxon>Bacteria</taxon>
        <taxon>Bacillati</taxon>
        <taxon>Bacillota</taxon>
        <taxon>Bacilli</taxon>
        <taxon>Bacillales</taxon>
        <taxon>Paenibacillaceae</taxon>
        <taxon>Paenibacillus</taxon>
    </lineage>
</organism>
<dbReference type="RefSeq" id="WP_345587227.1">
    <property type="nucleotide sequence ID" value="NZ_BAABJG010000006.1"/>
</dbReference>
<dbReference type="EC" id="2.4.-.-" evidence="2"/>
<dbReference type="Gene3D" id="3.40.50.2000">
    <property type="entry name" value="Glycogen Phosphorylase B"/>
    <property type="match status" value="2"/>
</dbReference>
<keyword evidence="3" id="KW-1185">Reference proteome</keyword>
<evidence type="ECO:0000259" key="1">
    <source>
        <dbReference type="Pfam" id="PF00534"/>
    </source>
</evidence>
<dbReference type="PANTHER" id="PTHR12526:SF630">
    <property type="entry name" value="GLYCOSYLTRANSFERASE"/>
    <property type="match status" value="1"/>
</dbReference>
<protein>
    <submittedName>
        <fullName evidence="2">Glycosyltransferase</fullName>
        <ecNumber evidence="2">2.4.-.-</ecNumber>
    </submittedName>
</protein>
<dbReference type="CDD" id="cd03811">
    <property type="entry name" value="GT4_GT28_WabH-like"/>
    <property type="match status" value="1"/>
</dbReference>